<evidence type="ECO:0000313" key="1">
    <source>
        <dbReference type="EMBL" id="KVG55623.1"/>
    </source>
</evidence>
<protein>
    <recommendedName>
        <fullName evidence="5">Lipoprotein</fullName>
    </recommendedName>
</protein>
<comment type="caution">
    <text evidence="1">The sequence shown here is derived from an EMBL/GenBank/DDBJ whole genome shotgun (WGS) entry which is preliminary data.</text>
</comment>
<dbReference type="EMBL" id="LOXM01000262">
    <property type="protein sequence ID" value="KVG55623.1"/>
    <property type="molecule type" value="Genomic_DNA"/>
</dbReference>
<dbReference type="Proteomes" id="UP000064029">
    <property type="component" value="Unassembled WGS sequence"/>
</dbReference>
<gene>
    <name evidence="1" type="ORF">WJ33_06090</name>
    <name evidence="2" type="ORF">WK53_20640</name>
</gene>
<evidence type="ECO:0000313" key="3">
    <source>
        <dbReference type="Proteomes" id="UP000056732"/>
    </source>
</evidence>
<evidence type="ECO:0000313" key="2">
    <source>
        <dbReference type="EMBL" id="KVT40569.1"/>
    </source>
</evidence>
<accession>A0A105JQJ3</accession>
<dbReference type="PROSITE" id="PS51257">
    <property type="entry name" value="PROKAR_LIPOPROTEIN"/>
    <property type="match status" value="1"/>
</dbReference>
<dbReference type="Proteomes" id="UP000056732">
    <property type="component" value="Unassembled WGS sequence"/>
</dbReference>
<dbReference type="RefSeq" id="WP_059759372.1">
    <property type="nucleotide sequence ID" value="NZ_CP013416.1"/>
</dbReference>
<reference evidence="3 4" key="1">
    <citation type="submission" date="2015-11" db="EMBL/GenBank/DDBJ databases">
        <title>Expanding the genomic diversity of Burkholderia species for the development of highly accurate diagnostics.</title>
        <authorList>
            <person name="Sahl J."/>
            <person name="Keim P."/>
            <person name="Wagner D."/>
        </authorList>
    </citation>
    <scope>NUCLEOTIDE SEQUENCE [LARGE SCALE GENOMIC DNA]</scope>
    <source>
        <strain evidence="2 3">MSMB1137WGS</strain>
        <strain evidence="1 4">MSMB2036</strain>
    </source>
</reference>
<sequence length="112" mass="11839">MKKYGIAIAVIAGGMLTACGDKEGDLMKRALRERDVRAITLCQDYARSKAAHPSTVDFSIVGARVAEQSDGSVIAASTFTAKNGFGLELKYEVACQVNGSGIVEAGIREARN</sequence>
<proteinExistence type="predicted"/>
<dbReference type="EMBL" id="LPDO01000154">
    <property type="protein sequence ID" value="KVT40569.1"/>
    <property type="molecule type" value="Genomic_DNA"/>
</dbReference>
<organism evidence="1 4">
    <name type="scientific">Burkholderia ubonensis</name>
    <dbReference type="NCBI Taxonomy" id="101571"/>
    <lineage>
        <taxon>Bacteria</taxon>
        <taxon>Pseudomonadati</taxon>
        <taxon>Pseudomonadota</taxon>
        <taxon>Betaproteobacteria</taxon>
        <taxon>Burkholderiales</taxon>
        <taxon>Burkholderiaceae</taxon>
        <taxon>Burkholderia</taxon>
        <taxon>Burkholderia cepacia complex</taxon>
    </lineage>
</organism>
<name>A0A105JQJ3_9BURK</name>
<evidence type="ECO:0000313" key="4">
    <source>
        <dbReference type="Proteomes" id="UP000064029"/>
    </source>
</evidence>
<evidence type="ECO:0008006" key="5">
    <source>
        <dbReference type="Google" id="ProtNLM"/>
    </source>
</evidence>
<dbReference type="AlphaFoldDB" id="A0A105JQJ3"/>
<dbReference type="OrthoDB" id="9028811at2"/>